<keyword evidence="4 7" id="KW-1133">Transmembrane helix</keyword>
<keyword evidence="2" id="KW-0813">Transport</keyword>
<feature type="transmembrane region" description="Helical" evidence="7">
    <location>
        <begin position="513"/>
        <end position="533"/>
    </location>
</feature>
<dbReference type="PANTHER" id="PTHR19432:SF35">
    <property type="entry name" value="SOLUTE CARRIER FAMILY 45 MEMBER 3 ISOFORM X1"/>
    <property type="match status" value="1"/>
</dbReference>
<keyword evidence="8" id="KW-0762">Sugar transport</keyword>
<dbReference type="FunFam" id="1.20.1250.20:FF:000493">
    <property type="entry name" value="proton-associated sugar transporter A"/>
    <property type="match status" value="1"/>
</dbReference>
<feature type="transmembrane region" description="Helical" evidence="7">
    <location>
        <begin position="123"/>
        <end position="140"/>
    </location>
</feature>
<evidence type="ECO:0000313" key="8">
    <source>
        <dbReference type="EMBL" id="OWF52242.1"/>
    </source>
</evidence>
<feature type="transmembrane region" description="Helical" evidence="7">
    <location>
        <begin position="58"/>
        <end position="81"/>
    </location>
</feature>
<evidence type="ECO:0000313" key="9">
    <source>
        <dbReference type="Proteomes" id="UP000242188"/>
    </source>
</evidence>
<comment type="caution">
    <text evidence="8">The sequence shown here is derived from an EMBL/GenBank/DDBJ whole genome shotgun (WGS) entry which is preliminary data.</text>
</comment>
<keyword evidence="3 7" id="KW-0812">Transmembrane</keyword>
<dbReference type="Gene3D" id="1.20.1250.20">
    <property type="entry name" value="MFS general substrate transporter like domains"/>
    <property type="match status" value="2"/>
</dbReference>
<sequence>MSIGLLTSTIQVLKRVTDQAQPYVISFGEGLTTMMDAGSEKNFKHLATKKSRWQLMRLSAAVCGIELCYAAETAFVSPILLKLGVPISLMTLVWCVSPLMGFILVPLLGSLSDRCRLQYGRRRPFILLLSAGIILGLILVPNGETLGEYIGDNDSHHVNRTTLNTSLYDAFNDTNLSDTQTEQPINSTLDSEWHIPKIPDNHVSGIVLTIFGVALLDFSSDAAQSPCRAYLLDISISADHSTGLTSFTVLAGLGGSIGYIMGGIDWNKTNFGKSFGGHTRVVFTLVLIAYIFCVLITVTSFKEVPLDELRGGKAEQMQRKKKKKGKSKYKKFVNEDTSSSESEDEYRSNSQTLKQSTSASYGTLDESITGSRSTKTSSSIDQSVSRMKSGKNREPFESSSTENSTGRCKNTFGESIQGSRLGKSRKSTNEDEAREILKQSINKKSSRKYSLEDELIVQNGGARRISDDTGLENDKTVTVTSNPEASVNNIVTYSTEVTLKTYLLSIIHMPRSIAILCLTNLFCWMSLVCYSLYFTDFVGQAIFEGDPQAPMGSVKHELYDEGVRLGSFGMSLYSLSCAMYSLCIEKLVDKFKAKKIYIGGQLVYTCGMIIMALTRHRIAAVLLSPSAGIMYATLFTMPYLLLANYHTKSQFSTNPADKTVRGLGTDVAVVSSMVFLAQFILSAFVGTIIDAVGSSVAIVVAAAIFSFIGACCATQVMYLDL</sequence>
<feature type="transmembrane region" description="Helical" evidence="7">
    <location>
        <begin position="663"/>
        <end position="689"/>
    </location>
</feature>
<feature type="region of interest" description="Disordered" evidence="6">
    <location>
        <begin position="313"/>
        <end position="432"/>
    </location>
</feature>
<feature type="transmembrane region" description="Helical" evidence="7">
    <location>
        <begin position="619"/>
        <end position="642"/>
    </location>
</feature>
<feature type="transmembrane region" description="Helical" evidence="7">
    <location>
        <begin position="596"/>
        <end position="613"/>
    </location>
</feature>
<feature type="transmembrane region" description="Helical" evidence="7">
    <location>
        <begin position="87"/>
        <end position="111"/>
    </location>
</feature>
<accession>A0A210QU72</accession>
<organism evidence="8 9">
    <name type="scientific">Mizuhopecten yessoensis</name>
    <name type="common">Japanese scallop</name>
    <name type="synonym">Patinopecten yessoensis</name>
    <dbReference type="NCBI Taxonomy" id="6573"/>
    <lineage>
        <taxon>Eukaryota</taxon>
        <taxon>Metazoa</taxon>
        <taxon>Spiralia</taxon>
        <taxon>Lophotrochozoa</taxon>
        <taxon>Mollusca</taxon>
        <taxon>Bivalvia</taxon>
        <taxon>Autobranchia</taxon>
        <taxon>Pteriomorphia</taxon>
        <taxon>Pectinida</taxon>
        <taxon>Pectinoidea</taxon>
        <taxon>Pectinidae</taxon>
        <taxon>Mizuhopecten</taxon>
    </lineage>
</organism>
<evidence type="ECO:0000256" key="4">
    <source>
        <dbReference type="ARBA" id="ARBA00022989"/>
    </source>
</evidence>
<proteinExistence type="predicted"/>
<evidence type="ECO:0000256" key="2">
    <source>
        <dbReference type="ARBA" id="ARBA00022448"/>
    </source>
</evidence>
<dbReference type="GO" id="GO:0016020">
    <property type="term" value="C:membrane"/>
    <property type="evidence" value="ECO:0007669"/>
    <property type="project" value="UniProtKB-SubCell"/>
</dbReference>
<evidence type="ECO:0000256" key="3">
    <source>
        <dbReference type="ARBA" id="ARBA00022692"/>
    </source>
</evidence>
<feature type="transmembrane region" description="Helical" evidence="7">
    <location>
        <begin position="695"/>
        <end position="719"/>
    </location>
</feature>
<name>A0A210QU72_MIZYE</name>
<dbReference type="OrthoDB" id="28755at2759"/>
<feature type="compositionally biased region" description="Polar residues" evidence="6">
    <location>
        <begin position="397"/>
        <end position="418"/>
    </location>
</feature>
<dbReference type="AlphaFoldDB" id="A0A210QU72"/>
<feature type="transmembrane region" description="Helical" evidence="7">
    <location>
        <begin position="281"/>
        <end position="301"/>
    </location>
</feature>
<evidence type="ECO:0000256" key="5">
    <source>
        <dbReference type="ARBA" id="ARBA00023136"/>
    </source>
</evidence>
<dbReference type="PANTHER" id="PTHR19432">
    <property type="entry name" value="SUGAR TRANSPORTER"/>
    <property type="match status" value="1"/>
</dbReference>
<keyword evidence="5 7" id="KW-0472">Membrane</keyword>
<evidence type="ECO:0000256" key="1">
    <source>
        <dbReference type="ARBA" id="ARBA00004141"/>
    </source>
</evidence>
<keyword evidence="9" id="KW-1185">Reference proteome</keyword>
<feature type="compositionally biased region" description="Polar residues" evidence="6">
    <location>
        <begin position="348"/>
        <end position="386"/>
    </location>
</feature>
<dbReference type="Proteomes" id="UP000242188">
    <property type="component" value="Unassembled WGS sequence"/>
</dbReference>
<dbReference type="InterPro" id="IPR036259">
    <property type="entry name" value="MFS_trans_sf"/>
</dbReference>
<evidence type="ECO:0000256" key="7">
    <source>
        <dbReference type="SAM" id="Phobius"/>
    </source>
</evidence>
<gene>
    <name evidence="8" type="ORF">KP79_PYT03677</name>
</gene>
<comment type="subcellular location">
    <subcellularLocation>
        <location evidence="1">Membrane</location>
        <topology evidence="1">Multi-pass membrane protein</topology>
    </subcellularLocation>
</comment>
<feature type="transmembrane region" description="Helical" evidence="7">
    <location>
        <begin position="241"/>
        <end position="261"/>
    </location>
</feature>
<feature type="compositionally biased region" description="Basic residues" evidence="6">
    <location>
        <begin position="319"/>
        <end position="331"/>
    </location>
</feature>
<dbReference type="GO" id="GO:0008506">
    <property type="term" value="F:sucrose:proton symporter activity"/>
    <property type="evidence" value="ECO:0007669"/>
    <property type="project" value="TreeGrafter"/>
</dbReference>
<feature type="transmembrane region" description="Helical" evidence="7">
    <location>
        <begin position="202"/>
        <end position="220"/>
    </location>
</feature>
<dbReference type="EMBL" id="NEDP02001889">
    <property type="protein sequence ID" value="OWF52242.1"/>
    <property type="molecule type" value="Genomic_DNA"/>
</dbReference>
<dbReference type="SUPFAM" id="SSF103473">
    <property type="entry name" value="MFS general substrate transporter"/>
    <property type="match status" value="1"/>
</dbReference>
<evidence type="ECO:0000256" key="6">
    <source>
        <dbReference type="SAM" id="MobiDB-lite"/>
    </source>
</evidence>
<reference evidence="8 9" key="1">
    <citation type="journal article" date="2017" name="Nat. Ecol. Evol.">
        <title>Scallop genome provides insights into evolution of bilaterian karyotype and development.</title>
        <authorList>
            <person name="Wang S."/>
            <person name="Zhang J."/>
            <person name="Jiao W."/>
            <person name="Li J."/>
            <person name="Xun X."/>
            <person name="Sun Y."/>
            <person name="Guo X."/>
            <person name="Huan P."/>
            <person name="Dong B."/>
            <person name="Zhang L."/>
            <person name="Hu X."/>
            <person name="Sun X."/>
            <person name="Wang J."/>
            <person name="Zhao C."/>
            <person name="Wang Y."/>
            <person name="Wang D."/>
            <person name="Huang X."/>
            <person name="Wang R."/>
            <person name="Lv J."/>
            <person name="Li Y."/>
            <person name="Zhang Z."/>
            <person name="Liu B."/>
            <person name="Lu W."/>
            <person name="Hui Y."/>
            <person name="Liang J."/>
            <person name="Zhou Z."/>
            <person name="Hou R."/>
            <person name="Li X."/>
            <person name="Liu Y."/>
            <person name="Li H."/>
            <person name="Ning X."/>
            <person name="Lin Y."/>
            <person name="Zhao L."/>
            <person name="Xing Q."/>
            <person name="Dou J."/>
            <person name="Li Y."/>
            <person name="Mao J."/>
            <person name="Guo H."/>
            <person name="Dou H."/>
            <person name="Li T."/>
            <person name="Mu C."/>
            <person name="Jiang W."/>
            <person name="Fu Q."/>
            <person name="Fu X."/>
            <person name="Miao Y."/>
            <person name="Liu J."/>
            <person name="Yu Q."/>
            <person name="Li R."/>
            <person name="Liao H."/>
            <person name="Li X."/>
            <person name="Kong Y."/>
            <person name="Jiang Z."/>
            <person name="Chourrout D."/>
            <person name="Li R."/>
            <person name="Bao Z."/>
        </authorList>
    </citation>
    <scope>NUCLEOTIDE SEQUENCE [LARGE SCALE GENOMIC DNA]</scope>
    <source>
        <strain evidence="8 9">PY_sf001</strain>
    </source>
</reference>
<dbReference type="CDD" id="cd17313">
    <property type="entry name" value="MFS_SLC45_SUC"/>
    <property type="match status" value="1"/>
</dbReference>
<protein>
    <submittedName>
        <fullName evidence="8">Proton-associated sugar transporter A</fullName>
    </submittedName>
</protein>